<keyword evidence="10" id="KW-1185">Reference proteome</keyword>
<gene>
    <name evidence="9" type="ORF">JOQ06_019449</name>
</gene>
<dbReference type="Proteomes" id="UP001219934">
    <property type="component" value="Unassembled WGS sequence"/>
</dbReference>
<evidence type="ECO:0000256" key="5">
    <source>
        <dbReference type="ARBA" id="ARBA00023119"/>
    </source>
</evidence>
<evidence type="ECO:0000313" key="10">
    <source>
        <dbReference type="Proteomes" id="UP001219934"/>
    </source>
</evidence>
<keyword evidence="5" id="KW-0176">Collagen</keyword>
<dbReference type="AlphaFoldDB" id="A0AAD6A6C1"/>
<evidence type="ECO:0000256" key="1">
    <source>
        <dbReference type="ARBA" id="ARBA00004498"/>
    </source>
</evidence>
<keyword evidence="4 7" id="KW-0732">Signal</keyword>
<feature type="chain" id="PRO_5041963261" description="C1q domain-containing protein" evidence="7">
    <location>
        <begin position="16"/>
        <end position="258"/>
    </location>
</feature>
<dbReference type="SUPFAM" id="SSF49842">
    <property type="entry name" value="TNF-like"/>
    <property type="match status" value="1"/>
</dbReference>
<dbReference type="InterPro" id="IPR050392">
    <property type="entry name" value="Collagen/C1q_domain"/>
</dbReference>
<dbReference type="GO" id="GO:0005581">
    <property type="term" value="C:collagen trimer"/>
    <property type="evidence" value="ECO:0007669"/>
    <property type="project" value="UniProtKB-KW"/>
</dbReference>
<evidence type="ECO:0000259" key="8">
    <source>
        <dbReference type="PROSITE" id="PS50871"/>
    </source>
</evidence>
<keyword evidence="3" id="KW-0272">Extracellular matrix</keyword>
<dbReference type="InterPro" id="IPR008983">
    <property type="entry name" value="Tumour_necrosis_fac-like_dom"/>
</dbReference>
<dbReference type="PANTHER" id="PTHR15427:SF24">
    <property type="entry name" value="COMPLEMENT C1Q TUMOR NECROSIS FACTOR-RELATED PROTEIN 7"/>
    <property type="match status" value="1"/>
</dbReference>
<evidence type="ECO:0000256" key="6">
    <source>
        <dbReference type="SAM" id="MobiDB-lite"/>
    </source>
</evidence>
<evidence type="ECO:0000256" key="4">
    <source>
        <dbReference type="ARBA" id="ARBA00022729"/>
    </source>
</evidence>
<accession>A0AAD6A6C1</accession>
<feature type="compositionally biased region" description="Basic and acidic residues" evidence="6">
    <location>
        <begin position="53"/>
        <end position="72"/>
    </location>
</feature>
<name>A0AAD6A6C1_9TELE</name>
<evidence type="ECO:0000256" key="7">
    <source>
        <dbReference type="SAM" id="SignalP"/>
    </source>
</evidence>
<feature type="region of interest" description="Disordered" evidence="6">
    <location>
        <begin position="29"/>
        <end position="134"/>
    </location>
</feature>
<keyword evidence="2" id="KW-0964">Secreted</keyword>
<comment type="subcellular location">
    <subcellularLocation>
        <location evidence="1">Secreted</location>
        <location evidence="1">Extracellular space</location>
        <location evidence="1">Extracellular matrix</location>
    </subcellularLocation>
</comment>
<feature type="domain" description="C1q" evidence="8">
    <location>
        <begin position="113"/>
        <end position="249"/>
    </location>
</feature>
<dbReference type="SMART" id="SM00110">
    <property type="entry name" value="C1Q"/>
    <property type="match status" value="1"/>
</dbReference>
<dbReference type="EMBL" id="JAPTMU010000352">
    <property type="protein sequence ID" value="KAJ4919037.1"/>
    <property type="molecule type" value="Genomic_DNA"/>
</dbReference>
<dbReference type="PROSITE" id="PS50871">
    <property type="entry name" value="C1Q"/>
    <property type="match status" value="1"/>
</dbReference>
<sequence length="258" mass="27333">MWTLMGVCVLHCVSAQLFDSKLKGSPRLICSASGPPGPPGGPGPIGPLGSEGRLGRDGRDGRDGMTREKGESGDSGLKGRLGPSGLIGVRGHRGPPGKRGPAGEQGDPGLHGPPGLEGLQGVRGTRGTQGTSGTCRFNKVLLNEGGNYDPQTGKFMCSLPGIYFFSYHITLANKHLAIGLVHNGQYRIKTFDANTGNHDSASGSTAMFLNPEDQVWLEIFFKDQNGLFAEPGWSDSLFSGFLLYADTDYMDTLAEEYS</sequence>
<feature type="compositionally biased region" description="Low complexity" evidence="6">
    <location>
        <begin position="107"/>
        <end position="134"/>
    </location>
</feature>
<feature type="compositionally biased region" description="Pro residues" evidence="6">
    <location>
        <begin position="35"/>
        <end position="45"/>
    </location>
</feature>
<feature type="signal peptide" evidence="7">
    <location>
        <begin position="1"/>
        <end position="15"/>
    </location>
</feature>
<protein>
    <recommendedName>
        <fullName evidence="8">C1q domain-containing protein</fullName>
    </recommendedName>
</protein>
<dbReference type="PANTHER" id="PTHR15427">
    <property type="entry name" value="EMILIN ELASTIN MICROFIBRIL INTERFACE-LOCATED PROTEIN ELASTIN MICROFIBRIL INTERFACER"/>
    <property type="match status" value="1"/>
</dbReference>
<reference evidence="9" key="1">
    <citation type="submission" date="2022-11" db="EMBL/GenBank/DDBJ databases">
        <title>Chromosome-level genome of Pogonophryne albipinna.</title>
        <authorList>
            <person name="Jo E."/>
        </authorList>
    </citation>
    <scope>NUCLEOTIDE SEQUENCE</scope>
    <source>
        <strain evidence="9">SGF0006</strain>
        <tissue evidence="9">Muscle</tissue>
    </source>
</reference>
<dbReference type="InterPro" id="IPR001073">
    <property type="entry name" value="C1q_dom"/>
</dbReference>
<evidence type="ECO:0000313" key="9">
    <source>
        <dbReference type="EMBL" id="KAJ4919037.1"/>
    </source>
</evidence>
<comment type="caution">
    <text evidence="9">The sequence shown here is derived from an EMBL/GenBank/DDBJ whole genome shotgun (WGS) entry which is preliminary data.</text>
</comment>
<evidence type="ECO:0000256" key="3">
    <source>
        <dbReference type="ARBA" id="ARBA00022530"/>
    </source>
</evidence>
<dbReference type="Pfam" id="PF00386">
    <property type="entry name" value="C1q"/>
    <property type="match status" value="1"/>
</dbReference>
<dbReference type="FunFam" id="2.60.120.40:FF:000001">
    <property type="entry name" value="Complement C1q B chain"/>
    <property type="match status" value="1"/>
</dbReference>
<dbReference type="Gene3D" id="2.60.120.40">
    <property type="match status" value="1"/>
</dbReference>
<dbReference type="PRINTS" id="PR00007">
    <property type="entry name" value="COMPLEMNTC1Q"/>
</dbReference>
<organism evidence="9 10">
    <name type="scientific">Pogonophryne albipinna</name>
    <dbReference type="NCBI Taxonomy" id="1090488"/>
    <lineage>
        <taxon>Eukaryota</taxon>
        <taxon>Metazoa</taxon>
        <taxon>Chordata</taxon>
        <taxon>Craniata</taxon>
        <taxon>Vertebrata</taxon>
        <taxon>Euteleostomi</taxon>
        <taxon>Actinopterygii</taxon>
        <taxon>Neopterygii</taxon>
        <taxon>Teleostei</taxon>
        <taxon>Neoteleostei</taxon>
        <taxon>Acanthomorphata</taxon>
        <taxon>Eupercaria</taxon>
        <taxon>Perciformes</taxon>
        <taxon>Notothenioidei</taxon>
        <taxon>Pogonophryne</taxon>
    </lineage>
</organism>
<evidence type="ECO:0000256" key="2">
    <source>
        <dbReference type="ARBA" id="ARBA00022525"/>
    </source>
</evidence>
<proteinExistence type="predicted"/>